<dbReference type="KEGG" id="acoa:RB602_12140"/>
<protein>
    <submittedName>
        <fullName evidence="2">Uncharacterized protein</fullName>
    </submittedName>
</protein>
<evidence type="ECO:0000313" key="3">
    <source>
        <dbReference type="Proteomes" id="UP001302429"/>
    </source>
</evidence>
<reference evidence="2 3" key="1">
    <citation type="submission" date="2023-10" db="EMBL/GenBank/DDBJ databases">
        <title>Complete genome sequence of a Sphingomonadaceae bacterium.</title>
        <authorList>
            <person name="Yan C."/>
        </authorList>
    </citation>
    <scope>NUCLEOTIDE SEQUENCE [LARGE SCALE GENOMIC DNA]</scope>
    <source>
        <strain evidence="2 3">SCSIO 66989</strain>
    </source>
</reference>
<feature type="chain" id="PRO_5041709775" evidence="1">
    <location>
        <begin position="29"/>
        <end position="276"/>
    </location>
</feature>
<evidence type="ECO:0000256" key="1">
    <source>
        <dbReference type="SAM" id="SignalP"/>
    </source>
</evidence>
<dbReference type="Proteomes" id="UP001302429">
    <property type="component" value="Chromosome"/>
</dbReference>
<organism evidence="2 3">
    <name type="scientific">Alterisphingorhabdus coralli</name>
    <dbReference type="NCBI Taxonomy" id="3071408"/>
    <lineage>
        <taxon>Bacteria</taxon>
        <taxon>Pseudomonadati</taxon>
        <taxon>Pseudomonadota</taxon>
        <taxon>Alphaproteobacteria</taxon>
        <taxon>Sphingomonadales</taxon>
        <taxon>Sphingomonadaceae</taxon>
        <taxon>Alterisphingorhabdus (ex Yan et al. 2024)</taxon>
    </lineage>
</organism>
<proteinExistence type="predicted"/>
<keyword evidence="1" id="KW-0732">Signal</keyword>
<accession>A0AA97F8T4</accession>
<sequence length="276" mass="30242">MRNLFLSLMALSAAVAPVIPVAAQGAVAGPSSNSAASAPRAFDRATHYALLNQLKDKAEYLKIGEIIDKPSSQDEANANLDWLGIQFKTGASSYFSFQYSRLLSAYADAIPGNQGDQLRGTALAAMLHAIIASQAEAQQCADRTARADRPMRFMQMLNTMGLLEQNEEVRKMAGFIAFNMEQRTWDVRKQINDASFLCMNGMAAMSAGLTNSEPREVETPEGQIGRTFTVQPPADFVYERLPNEEWWPKAEELRAKNGAALKSLLNVDDLSFDPGN</sequence>
<dbReference type="EMBL" id="CP136594">
    <property type="protein sequence ID" value="WOE74590.1"/>
    <property type="molecule type" value="Genomic_DNA"/>
</dbReference>
<feature type="signal peptide" evidence="1">
    <location>
        <begin position="1"/>
        <end position="28"/>
    </location>
</feature>
<dbReference type="AlphaFoldDB" id="A0AA97F8T4"/>
<gene>
    <name evidence="2" type="ORF">RB602_12140</name>
</gene>
<name>A0AA97F8T4_9SPHN</name>
<dbReference type="RefSeq" id="WP_317080848.1">
    <property type="nucleotide sequence ID" value="NZ_CP136594.1"/>
</dbReference>
<evidence type="ECO:0000313" key="2">
    <source>
        <dbReference type="EMBL" id="WOE74590.1"/>
    </source>
</evidence>
<keyword evidence="3" id="KW-1185">Reference proteome</keyword>